<organism evidence="1 2">
    <name type="scientific">Pontibacter diazotrophicus</name>
    <dbReference type="NCBI Taxonomy" id="1400979"/>
    <lineage>
        <taxon>Bacteria</taxon>
        <taxon>Pseudomonadati</taxon>
        <taxon>Bacteroidota</taxon>
        <taxon>Cytophagia</taxon>
        <taxon>Cytophagales</taxon>
        <taxon>Hymenobacteraceae</taxon>
        <taxon>Pontibacter</taxon>
    </lineage>
</organism>
<keyword evidence="2" id="KW-1185">Reference proteome</keyword>
<reference evidence="2" key="1">
    <citation type="submission" date="2018-08" db="EMBL/GenBank/DDBJ databases">
        <authorList>
            <person name="Liu Z.-W."/>
            <person name="Du Z.-J."/>
        </authorList>
    </citation>
    <scope>NUCLEOTIDE SEQUENCE [LARGE SCALE GENOMIC DNA]</scope>
    <source>
        <strain evidence="2">H4X</strain>
    </source>
</reference>
<dbReference type="OrthoDB" id="853797at2"/>
<gene>
    <name evidence="1" type="ORF">DXT99_11555</name>
</gene>
<evidence type="ECO:0000313" key="2">
    <source>
        <dbReference type="Proteomes" id="UP000256708"/>
    </source>
</evidence>
<dbReference type="RefSeq" id="WP_115565714.1">
    <property type="nucleotide sequence ID" value="NZ_QRGR01000011.1"/>
</dbReference>
<accession>A0A3D8LD99</accession>
<dbReference type="EMBL" id="QRGR01000011">
    <property type="protein sequence ID" value="RDV14922.1"/>
    <property type="molecule type" value="Genomic_DNA"/>
</dbReference>
<evidence type="ECO:0008006" key="3">
    <source>
        <dbReference type="Google" id="ProtNLM"/>
    </source>
</evidence>
<name>A0A3D8LD99_9BACT</name>
<comment type="caution">
    <text evidence="1">The sequence shown here is derived from an EMBL/GenBank/DDBJ whole genome shotgun (WGS) entry which is preliminary data.</text>
</comment>
<dbReference type="AlphaFoldDB" id="A0A3D8LD99"/>
<protein>
    <recommendedName>
        <fullName evidence="3">MarR family transcriptional regulator</fullName>
    </recommendedName>
</protein>
<dbReference type="Proteomes" id="UP000256708">
    <property type="component" value="Unassembled WGS sequence"/>
</dbReference>
<evidence type="ECO:0000313" key="1">
    <source>
        <dbReference type="EMBL" id="RDV14922.1"/>
    </source>
</evidence>
<proteinExistence type="predicted"/>
<sequence>MEKDKEKYLKALKENKGEMDEIALGEKIGFSKEHTDKVIEALLADEKIEYRMAEGACNYKIKE</sequence>